<dbReference type="InterPro" id="IPR001633">
    <property type="entry name" value="EAL_dom"/>
</dbReference>
<feature type="domain" description="EAL" evidence="1">
    <location>
        <begin position="15"/>
        <end position="270"/>
    </location>
</feature>
<evidence type="ECO:0000259" key="1">
    <source>
        <dbReference type="PROSITE" id="PS50883"/>
    </source>
</evidence>
<dbReference type="SMART" id="SM00052">
    <property type="entry name" value="EAL"/>
    <property type="match status" value="1"/>
</dbReference>
<dbReference type="CDD" id="cd01948">
    <property type="entry name" value="EAL"/>
    <property type="match status" value="1"/>
</dbReference>
<name>A0A3A8AJH2_9HYPH</name>
<dbReference type="Pfam" id="PF00563">
    <property type="entry name" value="EAL"/>
    <property type="match status" value="1"/>
</dbReference>
<proteinExistence type="predicted"/>
<gene>
    <name evidence="2" type="ORF">DEM25_014725</name>
</gene>
<dbReference type="RefSeq" id="WP_109768195.1">
    <property type="nucleotide sequence ID" value="NZ_QFWV02000008.1"/>
</dbReference>
<dbReference type="OrthoDB" id="1673646at2"/>
<dbReference type="PANTHER" id="PTHR33121">
    <property type="entry name" value="CYCLIC DI-GMP PHOSPHODIESTERASE PDEF"/>
    <property type="match status" value="1"/>
</dbReference>
<organism evidence="2 3">
    <name type="scientific">Oceaniradius stylonematis</name>
    <dbReference type="NCBI Taxonomy" id="2184161"/>
    <lineage>
        <taxon>Bacteria</taxon>
        <taxon>Pseudomonadati</taxon>
        <taxon>Pseudomonadota</taxon>
        <taxon>Alphaproteobacteria</taxon>
        <taxon>Hyphomicrobiales</taxon>
        <taxon>Ahrensiaceae</taxon>
        <taxon>Oceaniradius</taxon>
    </lineage>
</organism>
<evidence type="ECO:0000313" key="2">
    <source>
        <dbReference type="EMBL" id="RKF05831.1"/>
    </source>
</evidence>
<dbReference type="PROSITE" id="PS50883">
    <property type="entry name" value="EAL"/>
    <property type="match status" value="1"/>
</dbReference>
<dbReference type="InterPro" id="IPR050706">
    <property type="entry name" value="Cyclic-di-GMP_PDE-like"/>
</dbReference>
<reference evidence="2 3" key="1">
    <citation type="journal article" date="2018" name="Int. J. Syst. Bacteriol.">
        <title>Oceaniradius stylonemae gen. nov., sp. nov., isolated from a red alga, Stylonema cornu-cervi.</title>
        <authorList>
            <person name="Jeong S."/>
        </authorList>
    </citation>
    <scope>NUCLEOTIDE SEQUENCE [LARGE SCALE GENOMIC DNA]</scope>
    <source>
        <strain evidence="2 3">StC1</strain>
    </source>
</reference>
<accession>A0A3A8AJH2</accession>
<dbReference type="EMBL" id="QFWV02000008">
    <property type="protein sequence ID" value="RKF05831.1"/>
    <property type="molecule type" value="Genomic_DNA"/>
</dbReference>
<evidence type="ECO:0000313" key="3">
    <source>
        <dbReference type="Proteomes" id="UP000246132"/>
    </source>
</evidence>
<comment type="caution">
    <text evidence="2">The sequence shown here is derived from an EMBL/GenBank/DDBJ whole genome shotgun (WGS) entry which is preliminary data.</text>
</comment>
<dbReference type="InterPro" id="IPR035919">
    <property type="entry name" value="EAL_sf"/>
</dbReference>
<keyword evidence="3" id="KW-1185">Reference proteome</keyword>
<protein>
    <submittedName>
        <fullName evidence="2">EAL domain-containing protein</fullName>
    </submittedName>
</protein>
<dbReference type="SUPFAM" id="SSF141868">
    <property type="entry name" value="EAL domain-like"/>
    <property type="match status" value="1"/>
</dbReference>
<sequence length="283" mass="31226">MTTKQNDGTAGARRTVRNEDGTLNAVDGMVLVRSAFQPVFRCHGDRIVPVAFEALARPFRGDTPLLPDSYFSQIAPADLRSVEALIRHVHVQNARFLPHGARRLFLNFHPAAIDAPATFEPALAALGEDLRQADISPRDLVCEFTEHEATAPDALRHFVYALRARGFLIAVDDFGAAFSDPDRIARLTPDIVKLDGALARRHLHSEDGFNELSRIVDTFRRQGIRCVIEGLETMRQVELARRTGAHFLQGFALAPPQAAPGDFTALIAASRDEPYTGRIAAWN</sequence>
<dbReference type="AlphaFoldDB" id="A0A3A8AJH2"/>
<dbReference type="PANTHER" id="PTHR33121:SF76">
    <property type="entry name" value="SIGNALING PROTEIN"/>
    <property type="match status" value="1"/>
</dbReference>
<dbReference type="Proteomes" id="UP000246132">
    <property type="component" value="Unassembled WGS sequence"/>
</dbReference>
<dbReference type="GO" id="GO:0071111">
    <property type="term" value="F:cyclic-guanylate-specific phosphodiesterase activity"/>
    <property type="evidence" value="ECO:0007669"/>
    <property type="project" value="InterPro"/>
</dbReference>
<dbReference type="Gene3D" id="3.20.20.450">
    <property type="entry name" value="EAL domain"/>
    <property type="match status" value="1"/>
</dbReference>